<gene>
    <name evidence="1" type="ORF">DYB34_013078</name>
</gene>
<feature type="non-terminal residue" evidence="1">
    <location>
        <position position="234"/>
    </location>
</feature>
<name>A0A3R7B0J7_APHAT</name>
<protein>
    <submittedName>
        <fullName evidence="1">Uncharacterized protein</fullName>
    </submittedName>
</protein>
<reference evidence="1 2" key="1">
    <citation type="submission" date="2018-08" db="EMBL/GenBank/DDBJ databases">
        <title>Aphanomyces genome sequencing and annotation.</title>
        <authorList>
            <person name="Minardi D."/>
            <person name="Oidtmann B."/>
            <person name="Van Der Giezen M."/>
            <person name="Studholme D.J."/>
        </authorList>
    </citation>
    <scope>NUCLEOTIDE SEQUENCE [LARGE SCALE GENOMIC DNA]</scope>
    <source>
        <strain evidence="1 2">Si</strain>
    </source>
</reference>
<evidence type="ECO:0000313" key="1">
    <source>
        <dbReference type="EMBL" id="RHY72192.1"/>
    </source>
</evidence>
<dbReference type="VEuPathDB" id="FungiDB:H257_16388"/>
<dbReference type="AlphaFoldDB" id="A0A3R7B0J7"/>
<evidence type="ECO:0000313" key="2">
    <source>
        <dbReference type="Proteomes" id="UP000283543"/>
    </source>
</evidence>
<organism evidence="1 2">
    <name type="scientific">Aphanomyces astaci</name>
    <name type="common">Crayfish plague agent</name>
    <dbReference type="NCBI Taxonomy" id="112090"/>
    <lineage>
        <taxon>Eukaryota</taxon>
        <taxon>Sar</taxon>
        <taxon>Stramenopiles</taxon>
        <taxon>Oomycota</taxon>
        <taxon>Saprolegniomycetes</taxon>
        <taxon>Saprolegniales</taxon>
        <taxon>Verrucalvaceae</taxon>
        <taxon>Aphanomyces</taxon>
    </lineage>
</organism>
<comment type="caution">
    <text evidence="1">The sequence shown here is derived from an EMBL/GenBank/DDBJ whole genome shotgun (WGS) entry which is preliminary data.</text>
</comment>
<proteinExistence type="predicted"/>
<dbReference type="Proteomes" id="UP000283543">
    <property type="component" value="Unassembled WGS sequence"/>
</dbReference>
<dbReference type="EMBL" id="QUTB01002553">
    <property type="protein sequence ID" value="RHY72192.1"/>
    <property type="molecule type" value="Genomic_DNA"/>
</dbReference>
<accession>A0A3R7B0J7</accession>
<sequence length="234" mass="26120">MAGKWFKKELFSAVIDWCSVLLPFFPKCYLLLGLSYQQLAKWDLAVDAMAAGALLQHVPVEKYLQILYKVAPEVGCNSLKACLYLEYLQSLVSKLDMLPMSRQVAALTVEFEVRQGQLAAADAKLTQIRAIPVNEVYQLKQSCVEDILQGDIHTLAKTISLATHSYKKAKAKSVPMYPQFQDILAQVYRKLALTMPDPVLASQKAAKLSLTPVESRLALQTLSHALRLKHSREG</sequence>